<keyword evidence="1" id="KW-0472">Membrane</keyword>
<proteinExistence type="predicted"/>
<gene>
    <name evidence="2" type="ORF">RH061_14200</name>
</gene>
<evidence type="ECO:0000256" key="1">
    <source>
        <dbReference type="SAM" id="Phobius"/>
    </source>
</evidence>
<evidence type="ECO:0000313" key="2">
    <source>
        <dbReference type="EMBL" id="WNF21348.1"/>
    </source>
</evidence>
<keyword evidence="3" id="KW-1185">Reference proteome</keyword>
<evidence type="ECO:0000313" key="3">
    <source>
        <dbReference type="Proteomes" id="UP001303324"/>
    </source>
</evidence>
<feature type="transmembrane region" description="Helical" evidence="1">
    <location>
        <begin position="41"/>
        <end position="62"/>
    </location>
</feature>
<sequence>MSIQQYYQQTAYISLNGSILSAGLLTAILASSLLFSWNIPLFLVSVPFLFLVLSHYNTYILYKNKSEESEGTFHHYDDNQLLEQNNLLIGFSPAPAVRLLFFTPDGMLAGELRELSSKSYRWFIPYFIDKRIMKRIGIYDSKGNLEGSLIQERNRFKMLNANKEEIGVFYPKKASKETIGVAFLSGGRKMRAERIPGSMHDFRVVQEGGNTAARLQRGWMPLEWTRFFKEANTPVLTFDYTVGQAERLAVLAALASRYMYYDH</sequence>
<keyword evidence="1" id="KW-0812">Transmembrane</keyword>
<dbReference type="RefSeq" id="WP_311071096.1">
    <property type="nucleotide sequence ID" value="NZ_CP134494.1"/>
</dbReference>
<feature type="transmembrane region" description="Helical" evidence="1">
    <location>
        <begin position="12"/>
        <end position="35"/>
    </location>
</feature>
<accession>A0ABY9VCK0</accession>
<evidence type="ECO:0008006" key="4">
    <source>
        <dbReference type="Google" id="ProtNLM"/>
    </source>
</evidence>
<dbReference type="EMBL" id="CP134494">
    <property type="protein sequence ID" value="WNF21348.1"/>
    <property type="molecule type" value="Genomic_DNA"/>
</dbReference>
<protein>
    <recommendedName>
        <fullName evidence="4">DUF3137 domain-containing protein</fullName>
    </recommendedName>
</protein>
<keyword evidence="1" id="KW-1133">Transmembrane helix</keyword>
<dbReference type="Proteomes" id="UP001303324">
    <property type="component" value="Chromosome"/>
</dbReference>
<name>A0ABY9VCK0_9BACI</name>
<reference evidence="2 3" key="1">
    <citation type="submission" date="2023-09" db="EMBL/GenBank/DDBJ databases">
        <title>Microbial mechanism of fulvic acid promoting antimony reduction mineralization in rice fields.</title>
        <authorList>
            <person name="Chen G."/>
            <person name="Lan J."/>
        </authorList>
    </citation>
    <scope>NUCLEOTIDE SEQUENCE [LARGE SCALE GENOMIC DNA]</scope>
    <source>
        <strain evidence="2 3">PS1</strain>
    </source>
</reference>
<organism evidence="2 3">
    <name type="scientific">Mesobacillus jeotgali</name>
    <dbReference type="NCBI Taxonomy" id="129985"/>
    <lineage>
        <taxon>Bacteria</taxon>
        <taxon>Bacillati</taxon>
        <taxon>Bacillota</taxon>
        <taxon>Bacilli</taxon>
        <taxon>Bacillales</taxon>
        <taxon>Bacillaceae</taxon>
        <taxon>Mesobacillus</taxon>
    </lineage>
</organism>